<evidence type="ECO:0000256" key="6">
    <source>
        <dbReference type="ARBA" id="ARBA00022723"/>
    </source>
</evidence>
<keyword evidence="12" id="KW-0472">Membrane</keyword>
<accession>A0A8R2H6M1</accession>
<dbReference type="GO" id="GO:0005506">
    <property type="term" value="F:iron ion binding"/>
    <property type="evidence" value="ECO:0007669"/>
    <property type="project" value="InterPro"/>
</dbReference>
<dbReference type="GO" id="GO:0016705">
    <property type="term" value="F:oxidoreductase activity, acting on paired donors, with incorporation or reduction of molecular oxygen"/>
    <property type="evidence" value="ECO:0007669"/>
    <property type="project" value="InterPro"/>
</dbReference>
<dbReference type="KEGG" id="api:103310376"/>
<organism evidence="15 16">
    <name type="scientific">Acyrthosiphon pisum</name>
    <name type="common">Pea aphid</name>
    <dbReference type="NCBI Taxonomy" id="7029"/>
    <lineage>
        <taxon>Eukaryota</taxon>
        <taxon>Metazoa</taxon>
        <taxon>Ecdysozoa</taxon>
        <taxon>Arthropoda</taxon>
        <taxon>Hexapoda</taxon>
        <taxon>Insecta</taxon>
        <taxon>Pterygota</taxon>
        <taxon>Neoptera</taxon>
        <taxon>Paraneoptera</taxon>
        <taxon>Hemiptera</taxon>
        <taxon>Sternorrhyncha</taxon>
        <taxon>Aphidomorpha</taxon>
        <taxon>Aphidoidea</taxon>
        <taxon>Aphididae</taxon>
        <taxon>Macrosiphini</taxon>
        <taxon>Acyrthosiphon</taxon>
    </lineage>
</organism>
<evidence type="ECO:0000256" key="11">
    <source>
        <dbReference type="ARBA" id="ARBA00023033"/>
    </source>
</evidence>
<dbReference type="CDD" id="cd20628">
    <property type="entry name" value="CYP4"/>
    <property type="match status" value="1"/>
</dbReference>
<dbReference type="InterPro" id="IPR036396">
    <property type="entry name" value="Cyt_P450_sf"/>
</dbReference>
<reference evidence="16" key="1">
    <citation type="submission" date="2010-06" db="EMBL/GenBank/DDBJ databases">
        <authorList>
            <person name="Jiang H."/>
            <person name="Abraham K."/>
            <person name="Ali S."/>
            <person name="Alsbrooks S.L."/>
            <person name="Anim B.N."/>
            <person name="Anosike U.S."/>
            <person name="Attaway T."/>
            <person name="Bandaranaike D.P."/>
            <person name="Battles P.K."/>
            <person name="Bell S.N."/>
            <person name="Bell A.V."/>
            <person name="Beltran B."/>
            <person name="Bickham C."/>
            <person name="Bustamante Y."/>
            <person name="Caleb T."/>
            <person name="Canada A."/>
            <person name="Cardenas V."/>
            <person name="Carter K."/>
            <person name="Chacko J."/>
            <person name="Chandrabose M.N."/>
            <person name="Chavez D."/>
            <person name="Chavez A."/>
            <person name="Chen L."/>
            <person name="Chu H.-S."/>
            <person name="Claassen K.J."/>
            <person name="Cockrell R."/>
            <person name="Collins M."/>
            <person name="Cooper J.A."/>
            <person name="Cree A."/>
            <person name="Curry S.M."/>
            <person name="Da Y."/>
            <person name="Dao M.D."/>
            <person name="Das B."/>
            <person name="Davila M.-L."/>
            <person name="Davy-Carroll L."/>
            <person name="Denson S."/>
            <person name="Dinh H."/>
            <person name="Ebong V.E."/>
            <person name="Edwards J.R."/>
            <person name="Egan A."/>
            <person name="El-Daye J."/>
            <person name="Escobedo L."/>
            <person name="Fernandez S."/>
            <person name="Fernando P.R."/>
            <person name="Flagg N."/>
            <person name="Forbes L.D."/>
            <person name="Fowler R.G."/>
            <person name="Fu Q."/>
            <person name="Gabisi R.A."/>
            <person name="Ganer J."/>
            <person name="Garbino Pronczuk A."/>
            <person name="Garcia R.M."/>
            <person name="Garner T."/>
            <person name="Garrett T.E."/>
            <person name="Gonzalez D.A."/>
            <person name="Hamid H."/>
            <person name="Hawkins E.S."/>
            <person name="Hirani K."/>
            <person name="Hogues M.E."/>
            <person name="Hollins B."/>
            <person name="Hsiao C.-H."/>
            <person name="Jabil R."/>
            <person name="James M.L."/>
            <person name="Jhangiani S.N."/>
            <person name="Johnson B."/>
            <person name="Johnson Q."/>
            <person name="Joshi V."/>
            <person name="Kalu J.B."/>
            <person name="Kam C."/>
            <person name="Kashfia A."/>
            <person name="Keebler J."/>
            <person name="Kisamo H."/>
            <person name="Kovar C.L."/>
            <person name="Lago L.A."/>
            <person name="Lai C.-Y."/>
            <person name="Laidlaw J."/>
            <person name="Lara F."/>
            <person name="Le T.-K."/>
            <person name="Lee S.L."/>
            <person name="Legall F.H."/>
            <person name="Lemon S.J."/>
            <person name="Lewis L.R."/>
            <person name="Li B."/>
            <person name="Liu Y."/>
            <person name="Liu Y.-S."/>
            <person name="Lopez J."/>
            <person name="Lozado R.J."/>
            <person name="Lu J."/>
            <person name="Madu R.C."/>
            <person name="Maheshwari M."/>
            <person name="Maheshwari R."/>
            <person name="Malloy K."/>
            <person name="Martinez E."/>
            <person name="Mathew T."/>
            <person name="Mercado I.C."/>
            <person name="Mercado C."/>
            <person name="Meyer B."/>
            <person name="Montgomery K."/>
            <person name="Morgan M.B."/>
            <person name="Munidasa M."/>
            <person name="Nazareth L.V."/>
            <person name="Nelson J."/>
            <person name="Ng B.M."/>
            <person name="Nguyen N.B."/>
            <person name="Nguyen P.Q."/>
            <person name="Nguyen T."/>
            <person name="Obregon M."/>
            <person name="Okwuonu G.O."/>
            <person name="Onwere C.G."/>
            <person name="Orozco G."/>
            <person name="Parra A."/>
            <person name="Patel S."/>
            <person name="Patil S."/>
            <person name="Perez A."/>
            <person name="Perez Y."/>
            <person name="Pham C."/>
            <person name="Primus E.L."/>
            <person name="Pu L.-L."/>
            <person name="Puazo M."/>
            <person name="Qin X."/>
            <person name="Quiroz J.B."/>
            <person name="Reese J."/>
            <person name="Richards S."/>
            <person name="Rives C.M."/>
            <person name="Robberts R."/>
            <person name="Ruiz S.J."/>
            <person name="Ruiz M.J."/>
            <person name="Santibanez J."/>
            <person name="Schneider B.W."/>
            <person name="Sisson I."/>
            <person name="Smith M."/>
            <person name="Sodergren E."/>
            <person name="Song X.-Z."/>
            <person name="Song B.B."/>
            <person name="Summersgill H."/>
            <person name="Thelus R."/>
            <person name="Thornton R.D."/>
            <person name="Trejos Z.Y."/>
            <person name="Usmani K."/>
            <person name="Vattathil S."/>
            <person name="Villasana D."/>
            <person name="Walker D.L."/>
            <person name="Wang S."/>
            <person name="Wang K."/>
            <person name="White C.S."/>
            <person name="Williams A.C."/>
            <person name="Williamson J."/>
            <person name="Wilson K."/>
            <person name="Woghiren I.O."/>
            <person name="Woodworth J.R."/>
            <person name="Worley K.C."/>
            <person name="Wright R.A."/>
            <person name="Wu W."/>
            <person name="Young L."/>
            <person name="Zhang L."/>
            <person name="Zhang J."/>
            <person name="Zhu Y."/>
            <person name="Muzny D.M."/>
            <person name="Weinstock G."/>
            <person name="Gibbs R.A."/>
        </authorList>
    </citation>
    <scope>NUCLEOTIDE SEQUENCE [LARGE SCALE GENOMIC DNA]</scope>
    <source>
        <strain evidence="16">LSR1</strain>
    </source>
</reference>
<keyword evidence="7" id="KW-0256">Endoplasmic reticulum</keyword>
<dbReference type="InterPro" id="IPR017972">
    <property type="entry name" value="Cyt_P450_CS"/>
</dbReference>
<dbReference type="PRINTS" id="PR00385">
    <property type="entry name" value="P450"/>
</dbReference>
<evidence type="ECO:0000256" key="8">
    <source>
        <dbReference type="ARBA" id="ARBA00022848"/>
    </source>
</evidence>
<dbReference type="GeneID" id="103310376"/>
<dbReference type="PROSITE" id="PS00086">
    <property type="entry name" value="CYTOCHROME_P450"/>
    <property type="match status" value="1"/>
</dbReference>
<dbReference type="EnsemblMetazoa" id="XM_016807446.2">
    <property type="protein sequence ID" value="XP_016662935.1"/>
    <property type="gene ID" value="LOC103310376"/>
</dbReference>
<keyword evidence="10 13" id="KW-0408">Iron</keyword>
<protein>
    <recommendedName>
        <fullName evidence="17">Cytochrome P450</fullName>
    </recommendedName>
</protein>
<evidence type="ECO:0000256" key="13">
    <source>
        <dbReference type="PIRSR" id="PIRSR602401-1"/>
    </source>
</evidence>
<dbReference type="AlphaFoldDB" id="A0A8R2H6M1"/>
<dbReference type="GO" id="GO:0005789">
    <property type="term" value="C:endoplasmic reticulum membrane"/>
    <property type="evidence" value="ECO:0007669"/>
    <property type="project" value="UniProtKB-SubCell"/>
</dbReference>
<dbReference type="SUPFAM" id="SSF48264">
    <property type="entry name" value="Cytochrome P450"/>
    <property type="match status" value="1"/>
</dbReference>
<dbReference type="Gene3D" id="1.10.630.10">
    <property type="entry name" value="Cytochrome P450"/>
    <property type="match status" value="1"/>
</dbReference>
<evidence type="ECO:0000256" key="7">
    <source>
        <dbReference type="ARBA" id="ARBA00022824"/>
    </source>
</evidence>
<dbReference type="OrthoDB" id="1470350at2759"/>
<evidence type="ECO:0000256" key="10">
    <source>
        <dbReference type="ARBA" id="ARBA00023004"/>
    </source>
</evidence>
<feature type="binding site" description="axial binding residue" evidence="13">
    <location>
        <position position="463"/>
    </location>
    <ligand>
        <name>heme</name>
        <dbReference type="ChEBI" id="CHEBI:30413"/>
    </ligand>
    <ligandPart>
        <name>Fe</name>
        <dbReference type="ChEBI" id="CHEBI:18248"/>
    </ligandPart>
</feature>
<dbReference type="SMR" id="A0A8R2H6M1"/>
<evidence type="ECO:0000256" key="3">
    <source>
        <dbReference type="ARBA" id="ARBA00004406"/>
    </source>
</evidence>
<evidence type="ECO:0000256" key="9">
    <source>
        <dbReference type="ARBA" id="ARBA00023002"/>
    </source>
</evidence>
<dbReference type="GO" id="GO:0020037">
    <property type="term" value="F:heme binding"/>
    <property type="evidence" value="ECO:0007669"/>
    <property type="project" value="InterPro"/>
</dbReference>
<dbReference type="Pfam" id="PF00067">
    <property type="entry name" value="p450"/>
    <property type="match status" value="1"/>
</dbReference>
<reference evidence="15" key="2">
    <citation type="submission" date="2022-06" db="UniProtKB">
        <authorList>
            <consortium name="EnsemblMetazoa"/>
        </authorList>
    </citation>
    <scope>IDENTIFICATION</scope>
</reference>
<keyword evidence="5 13" id="KW-0349">Heme</keyword>
<evidence type="ECO:0000313" key="15">
    <source>
        <dbReference type="EnsemblMetazoa" id="XP_016662935.1"/>
    </source>
</evidence>
<keyword evidence="9 14" id="KW-0560">Oxidoreductase</keyword>
<name>A0A8R2H6M1_ACYPI</name>
<evidence type="ECO:0000313" key="16">
    <source>
        <dbReference type="Proteomes" id="UP000007819"/>
    </source>
</evidence>
<dbReference type="InterPro" id="IPR001128">
    <property type="entry name" value="Cyt_P450"/>
</dbReference>
<sequence length="528" mass="60574">MQSVSGFRLTTTEVFAYPTICFVVILWCRYKWNRRHLDKLAAGLKGPPAYPIIGSALQFIGTPEEIMDNIIKLIKDYSPEPFKICMGPYFGVAIVKPEDVQIVLNSSRALQKDRFYNFVKNIFGEGLLTAPVDKWRKHRRLITPSFNSILLNEFFPVYNEKSKMLIRNLKSELNKTQPFDLWDYIAPITLNLICQNAMGYNLDSQSKSGSEFEKAMIKASELDSIRVSKPWLYPSIMFSLYLKLKGYSNVFNSLYKLPLKMIHKKREEFAQKKIGNESNYLDVTDNERKHSKVFLDTLFELNEAGANFSYDDIRDEVVTMMIGGSETNAITLCFCVLLLAIYPSIQDKVYDEIYDVLGDGDQTITIEDTSKLLYLDQVLKETLRLFPVIPLILRQLQGDVKIISNNIVLPKGSTCYLSPLATHRDSDSYPNPTSFDPENFSPENIAKRHKYSFIGFSGGPRGCIGSKYAMLSMKVLVATFLRNYSVHTDCKFNDIKLRLDLLLRSSNGYPVTIRTRDRRPVYIKLEYI</sequence>
<evidence type="ECO:0000256" key="4">
    <source>
        <dbReference type="ARBA" id="ARBA00010617"/>
    </source>
</evidence>
<keyword evidence="11 14" id="KW-0503">Monooxygenase</keyword>
<dbReference type="PANTHER" id="PTHR24291">
    <property type="entry name" value="CYTOCHROME P450 FAMILY 4"/>
    <property type="match status" value="1"/>
</dbReference>
<dbReference type="PANTHER" id="PTHR24291:SF189">
    <property type="entry name" value="CYTOCHROME P450 4C3-RELATED"/>
    <property type="match status" value="1"/>
</dbReference>
<evidence type="ECO:0000256" key="12">
    <source>
        <dbReference type="ARBA" id="ARBA00023136"/>
    </source>
</evidence>
<proteinExistence type="inferred from homology"/>
<evidence type="ECO:0000256" key="2">
    <source>
        <dbReference type="ARBA" id="ARBA00004174"/>
    </source>
</evidence>
<keyword evidence="16" id="KW-1185">Reference proteome</keyword>
<dbReference type="Proteomes" id="UP000007819">
    <property type="component" value="Chromosome A1"/>
</dbReference>
<dbReference type="InterPro" id="IPR050196">
    <property type="entry name" value="Cytochrome_P450_Monoox"/>
</dbReference>
<evidence type="ECO:0000256" key="14">
    <source>
        <dbReference type="RuleBase" id="RU000461"/>
    </source>
</evidence>
<comment type="cofactor">
    <cofactor evidence="1 13">
        <name>heme</name>
        <dbReference type="ChEBI" id="CHEBI:30413"/>
    </cofactor>
</comment>
<evidence type="ECO:0008006" key="17">
    <source>
        <dbReference type="Google" id="ProtNLM"/>
    </source>
</evidence>
<dbReference type="GO" id="GO:0004497">
    <property type="term" value="F:monooxygenase activity"/>
    <property type="evidence" value="ECO:0007669"/>
    <property type="project" value="UniProtKB-KW"/>
</dbReference>
<keyword evidence="6 13" id="KW-0479">Metal-binding</keyword>
<dbReference type="RefSeq" id="XP_016662935.1">
    <property type="nucleotide sequence ID" value="XM_016807446.1"/>
</dbReference>
<comment type="subcellular location">
    <subcellularLocation>
        <location evidence="3">Endoplasmic reticulum membrane</location>
        <topology evidence="3">Peripheral membrane protein</topology>
    </subcellularLocation>
    <subcellularLocation>
        <location evidence="2">Microsome membrane</location>
        <topology evidence="2">Peripheral membrane protein</topology>
    </subcellularLocation>
</comment>
<dbReference type="PRINTS" id="PR00463">
    <property type="entry name" value="EP450I"/>
</dbReference>
<keyword evidence="8" id="KW-0492">Microsome</keyword>
<dbReference type="InterPro" id="IPR002401">
    <property type="entry name" value="Cyt_P450_E_grp-I"/>
</dbReference>
<evidence type="ECO:0000256" key="5">
    <source>
        <dbReference type="ARBA" id="ARBA00022617"/>
    </source>
</evidence>
<comment type="similarity">
    <text evidence="4 14">Belongs to the cytochrome P450 family.</text>
</comment>
<evidence type="ECO:0000256" key="1">
    <source>
        <dbReference type="ARBA" id="ARBA00001971"/>
    </source>
</evidence>